<accession>A0A0G2A3M1</accession>
<evidence type="ECO:0000256" key="2">
    <source>
        <dbReference type="SAM" id="SignalP"/>
    </source>
</evidence>
<organism evidence="3 4">
    <name type="scientific">Candidatus Giovannonibacteria bacterium GW2011_GWA2_53_7</name>
    <dbReference type="NCBI Taxonomy" id="1618650"/>
    <lineage>
        <taxon>Bacteria</taxon>
        <taxon>Candidatus Giovannoniibacteriota</taxon>
    </lineage>
</organism>
<protein>
    <recommendedName>
        <fullName evidence="5">DUF916 domain-containing protein</fullName>
    </recommendedName>
</protein>
<reference evidence="3 4" key="1">
    <citation type="journal article" date="2015" name="Nature">
        <title>rRNA introns, odd ribosomes, and small enigmatic genomes across a large radiation of phyla.</title>
        <authorList>
            <person name="Brown C.T."/>
            <person name="Hug L.A."/>
            <person name="Thomas B.C."/>
            <person name="Sharon I."/>
            <person name="Castelle C.J."/>
            <person name="Singh A."/>
            <person name="Wilkins M.J."/>
            <person name="Williams K.H."/>
            <person name="Banfield J.F."/>
        </authorList>
    </citation>
    <scope>NUCLEOTIDE SEQUENCE [LARGE SCALE GENOMIC DNA]</scope>
</reference>
<dbReference type="AlphaFoldDB" id="A0A0G2A3M1"/>
<evidence type="ECO:0000256" key="1">
    <source>
        <dbReference type="SAM" id="Phobius"/>
    </source>
</evidence>
<evidence type="ECO:0008006" key="5">
    <source>
        <dbReference type="Google" id="ProtNLM"/>
    </source>
</evidence>
<feature type="transmembrane region" description="Helical" evidence="1">
    <location>
        <begin position="389"/>
        <end position="408"/>
    </location>
</feature>
<dbReference type="Proteomes" id="UP000034290">
    <property type="component" value="Unassembled WGS sequence"/>
</dbReference>
<keyword evidence="1" id="KW-1133">Transmembrane helix</keyword>
<feature type="transmembrane region" description="Helical" evidence="1">
    <location>
        <begin position="288"/>
        <end position="316"/>
    </location>
</feature>
<comment type="caution">
    <text evidence="3">The sequence shown here is derived from an EMBL/GenBank/DDBJ whole genome shotgun (WGS) entry which is preliminary data.</text>
</comment>
<evidence type="ECO:0000313" key="4">
    <source>
        <dbReference type="Proteomes" id="UP000034290"/>
    </source>
</evidence>
<dbReference type="EMBL" id="LCRM01000041">
    <property type="protein sequence ID" value="KKW35452.1"/>
    <property type="molecule type" value="Genomic_DNA"/>
</dbReference>
<sequence length="432" mass="48399">MRRFFFPVALILVISSFALPVFAETTAPKTGSSVGTHEKLTLTVLPPLFQVNLAPGDTWRTTLRVVNGNDYSVDLHASVENFHPDGETGTAIFEATPQGGVNPRSFAAWIEIPPGPFHVEPGATAEIPFTLHIPKDAEPGGHYAGILVGTEPLKSIKGGGVAIGSYLSSLIFARIAGNVVEKGDIRDFYPDRSFVEDQNEHFVLRFENSGNVHLVPRGAITIYNMWGKVRGTIAINETNTFGNVLPNTTRKFEFSWAGESNMLDLGRYRAEAVLNYGFDGKKTVFRTAYFWVIPWRALLIFVGVLLVVVRLIAWLVTRYVHKALLRERERLGLPDEDMRQMKSHTQPKNNKDEQSLFASVFVFFGELRKRDAKEGVSERVHGWKVYRPLLPLLLLLLVGIVLIGWYFVEVLKDERSYQMVVTKDGGRNVLVK</sequence>
<proteinExistence type="predicted"/>
<keyword evidence="1" id="KW-0472">Membrane</keyword>
<keyword evidence="2" id="KW-0732">Signal</keyword>
<feature type="signal peptide" evidence="2">
    <location>
        <begin position="1"/>
        <end position="23"/>
    </location>
</feature>
<name>A0A0G2A3M1_9BACT</name>
<keyword evidence="1" id="KW-0812">Transmembrane</keyword>
<feature type="chain" id="PRO_5002541778" description="DUF916 domain-containing protein" evidence="2">
    <location>
        <begin position="24"/>
        <end position="432"/>
    </location>
</feature>
<evidence type="ECO:0000313" key="3">
    <source>
        <dbReference type="EMBL" id="KKW35452.1"/>
    </source>
</evidence>
<gene>
    <name evidence="3" type="ORF">UY81_C0041G0008</name>
</gene>